<dbReference type="HOGENOM" id="CLU_047691_9_7_9"/>
<feature type="domain" description="RNA polymerase sigma factor 70 region 4 type 2" evidence="7">
    <location>
        <begin position="121"/>
        <end position="171"/>
    </location>
</feature>
<dbReference type="InterPro" id="IPR013325">
    <property type="entry name" value="RNA_pol_sigma_r2"/>
</dbReference>
<evidence type="ECO:0000259" key="6">
    <source>
        <dbReference type="Pfam" id="PF04542"/>
    </source>
</evidence>
<dbReference type="InterPro" id="IPR013249">
    <property type="entry name" value="RNA_pol_sigma70_r4_t2"/>
</dbReference>
<dbReference type="InterPro" id="IPR013324">
    <property type="entry name" value="RNA_pol_sigma_r3/r4-like"/>
</dbReference>
<evidence type="ECO:0000313" key="9">
    <source>
        <dbReference type="Proteomes" id="UP000005435"/>
    </source>
</evidence>
<dbReference type="AlphaFoldDB" id="G8M0H6"/>
<keyword evidence="2" id="KW-0805">Transcription regulation</keyword>
<proteinExistence type="inferred from homology"/>
<dbReference type="RefSeq" id="WP_014254635.1">
    <property type="nucleotide sequence ID" value="NC_016627.1"/>
</dbReference>
<dbReference type="InterPro" id="IPR036388">
    <property type="entry name" value="WH-like_DNA-bd_sf"/>
</dbReference>
<evidence type="ECO:0000256" key="2">
    <source>
        <dbReference type="ARBA" id="ARBA00023015"/>
    </source>
</evidence>
<keyword evidence="4" id="KW-0238">DNA-binding</keyword>
<dbReference type="Gene3D" id="1.10.10.10">
    <property type="entry name" value="Winged helix-like DNA-binding domain superfamily/Winged helix DNA-binding domain"/>
    <property type="match status" value="1"/>
</dbReference>
<feature type="domain" description="RNA polymerase sigma-70 region 2" evidence="6">
    <location>
        <begin position="20"/>
        <end position="90"/>
    </location>
</feature>
<dbReference type="KEGG" id="ccl:Clocl_1370"/>
<dbReference type="Gene3D" id="1.10.1740.10">
    <property type="match status" value="1"/>
</dbReference>
<evidence type="ECO:0000256" key="4">
    <source>
        <dbReference type="ARBA" id="ARBA00023125"/>
    </source>
</evidence>
<keyword evidence="9" id="KW-1185">Reference proteome</keyword>
<evidence type="ECO:0000256" key="1">
    <source>
        <dbReference type="ARBA" id="ARBA00010641"/>
    </source>
</evidence>
<dbReference type="InterPro" id="IPR039425">
    <property type="entry name" value="RNA_pol_sigma-70-like"/>
</dbReference>
<reference evidence="9" key="1">
    <citation type="submission" date="2011-12" db="EMBL/GenBank/DDBJ databases">
        <title>Complete sequence of Clostridium clariflavum DSM 19732.</title>
        <authorList>
            <consortium name="US DOE Joint Genome Institute"/>
            <person name="Lucas S."/>
            <person name="Han J."/>
            <person name="Lapidus A."/>
            <person name="Cheng J.-F."/>
            <person name="Goodwin L."/>
            <person name="Pitluck S."/>
            <person name="Peters L."/>
            <person name="Teshima H."/>
            <person name="Detter J.C."/>
            <person name="Han C."/>
            <person name="Tapia R."/>
            <person name="Land M."/>
            <person name="Hauser L."/>
            <person name="Kyrpides N."/>
            <person name="Ivanova N."/>
            <person name="Pagani I."/>
            <person name="Kitzmiller T."/>
            <person name="Lynd L."/>
            <person name="Izquierdo J."/>
            <person name="Woyke T."/>
        </authorList>
    </citation>
    <scope>NUCLEOTIDE SEQUENCE [LARGE SCALE GENOMIC DNA]</scope>
    <source>
        <strain evidence="9">DSM 19732 / NBRC 101661 / EBR45</strain>
    </source>
</reference>
<dbReference type="SUPFAM" id="SSF88659">
    <property type="entry name" value="Sigma3 and sigma4 domains of RNA polymerase sigma factors"/>
    <property type="match status" value="1"/>
</dbReference>
<dbReference type="eggNOG" id="COG1595">
    <property type="taxonomic scope" value="Bacteria"/>
</dbReference>
<dbReference type="InterPro" id="IPR014284">
    <property type="entry name" value="RNA_pol_sigma-70_dom"/>
</dbReference>
<dbReference type="GO" id="GO:0003677">
    <property type="term" value="F:DNA binding"/>
    <property type="evidence" value="ECO:0007669"/>
    <property type="project" value="UniProtKB-KW"/>
</dbReference>
<protein>
    <submittedName>
        <fullName evidence="8">RNA polymerase sigma factor, sigma-70 family</fullName>
    </submittedName>
</protein>
<dbReference type="PANTHER" id="PTHR43133:SF8">
    <property type="entry name" value="RNA POLYMERASE SIGMA FACTOR HI_1459-RELATED"/>
    <property type="match status" value="1"/>
</dbReference>
<dbReference type="Pfam" id="PF04542">
    <property type="entry name" value="Sigma70_r2"/>
    <property type="match status" value="1"/>
</dbReference>
<accession>G8M0H6</accession>
<comment type="similarity">
    <text evidence="1">Belongs to the sigma-70 factor family. ECF subfamily.</text>
</comment>
<dbReference type="GO" id="GO:0006352">
    <property type="term" value="P:DNA-templated transcription initiation"/>
    <property type="evidence" value="ECO:0007669"/>
    <property type="project" value="InterPro"/>
</dbReference>
<keyword evidence="3" id="KW-0731">Sigma factor</keyword>
<dbReference type="SUPFAM" id="SSF88946">
    <property type="entry name" value="Sigma2 domain of RNA polymerase sigma factors"/>
    <property type="match status" value="1"/>
</dbReference>
<name>G8M0H6_ACECE</name>
<dbReference type="GO" id="GO:0016987">
    <property type="term" value="F:sigma factor activity"/>
    <property type="evidence" value="ECO:0007669"/>
    <property type="project" value="UniProtKB-KW"/>
</dbReference>
<sequence length="182" mass="20477">MDSILLDDLKSDAEKGLMQLMDTYMGLIYTIVKNKLGDVCCKEDIEECVSTVFYEFYKQRENIDLSKGSIKSFLCVIAKRKAIDLYRENTKLIKNIVQGNESSIELVEGEELPDLETKHVLIEAIKNLGNPDSEIFIRKYYLGQSTKAIAQAYGIKANTVDKKISRGLVKLRESLGGVLLDG</sequence>
<evidence type="ECO:0000256" key="5">
    <source>
        <dbReference type="ARBA" id="ARBA00023163"/>
    </source>
</evidence>
<evidence type="ECO:0000313" key="8">
    <source>
        <dbReference type="EMBL" id="AEV68021.1"/>
    </source>
</evidence>
<evidence type="ECO:0000256" key="3">
    <source>
        <dbReference type="ARBA" id="ARBA00023082"/>
    </source>
</evidence>
<dbReference type="EMBL" id="CP003065">
    <property type="protein sequence ID" value="AEV68021.1"/>
    <property type="molecule type" value="Genomic_DNA"/>
</dbReference>
<evidence type="ECO:0000259" key="7">
    <source>
        <dbReference type="Pfam" id="PF08281"/>
    </source>
</evidence>
<dbReference type="PANTHER" id="PTHR43133">
    <property type="entry name" value="RNA POLYMERASE ECF-TYPE SIGMA FACTO"/>
    <property type="match status" value="1"/>
</dbReference>
<organism evidence="8 9">
    <name type="scientific">Acetivibrio clariflavus (strain DSM 19732 / NBRC 101661 / EBR45)</name>
    <name type="common">Clostridium clariflavum</name>
    <dbReference type="NCBI Taxonomy" id="720554"/>
    <lineage>
        <taxon>Bacteria</taxon>
        <taxon>Bacillati</taxon>
        <taxon>Bacillota</taxon>
        <taxon>Clostridia</taxon>
        <taxon>Eubacteriales</taxon>
        <taxon>Oscillospiraceae</taxon>
        <taxon>Acetivibrio</taxon>
    </lineage>
</organism>
<dbReference type="Pfam" id="PF08281">
    <property type="entry name" value="Sigma70_r4_2"/>
    <property type="match status" value="1"/>
</dbReference>
<dbReference type="InterPro" id="IPR007627">
    <property type="entry name" value="RNA_pol_sigma70_r2"/>
</dbReference>
<reference evidence="8 9" key="2">
    <citation type="journal article" date="2012" name="Stand. Genomic Sci.">
        <title>Complete Genome Sequence of Clostridium clariflavum DSM 19732.</title>
        <authorList>
            <person name="Izquierdo J.A."/>
            <person name="Goodwin L."/>
            <person name="Davenport K.W."/>
            <person name="Teshima H."/>
            <person name="Bruce D."/>
            <person name="Detter C."/>
            <person name="Tapia R."/>
            <person name="Han S."/>
            <person name="Land M."/>
            <person name="Hauser L."/>
            <person name="Jeffries C.D."/>
            <person name="Han J."/>
            <person name="Pitluck S."/>
            <person name="Nolan M."/>
            <person name="Chen A."/>
            <person name="Huntemann M."/>
            <person name="Mavromatis K."/>
            <person name="Mikhailova N."/>
            <person name="Liolios K."/>
            <person name="Woyke T."/>
            <person name="Lynd L.R."/>
        </authorList>
    </citation>
    <scope>NUCLEOTIDE SEQUENCE [LARGE SCALE GENOMIC DNA]</scope>
    <source>
        <strain evidence="9">DSM 19732 / NBRC 101661 / EBR45</strain>
    </source>
</reference>
<gene>
    <name evidence="8" type="ordered locus">Clocl_1370</name>
</gene>
<dbReference type="Proteomes" id="UP000005435">
    <property type="component" value="Chromosome"/>
</dbReference>
<keyword evidence="5" id="KW-0804">Transcription</keyword>
<dbReference type="NCBIfam" id="TIGR02937">
    <property type="entry name" value="sigma70-ECF"/>
    <property type="match status" value="1"/>
</dbReference>
<dbReference type="STRING" id="720554.Clocl_1370"/>